<proteinExistence type="predicted"/>
<dbReference type="GO" id="GO:0003677">
    <property type="term" value="F:DNA binding"/>
    <property type="evidence" value="ECO:0007669"/>
    <property type="project" value="InterPro"/>
</dbReference>
<reference evidence="4" key="1">
    <citation type="submission" date="2020-11" db="EMBL/GenBank/DDBJ databases">
        <authorList>
            <person name="Tran Van P."/>
        </authorList>
    </citation>
    <scope>NUCLEOTIDE SEQUENCE</scope>
</reference>
<evidence type="ECO:0000256" key="2">
    <source>
        <dbReference type="SAM" id="MobiDB-lite"/>
    </source>
</evidence>
<evidence type="ECO:0000313" key="4">
    <source>
        <dbReference type="EMBL" id="CAD7447312.1"/>
    </source>
</evidence>
<feature type="domain" description="HTH psq-type" evidence="3">
    <location>
        <begin position="109"/>
        <end position="145"/>
    </location>
</feature>
<name>A0A7R9F617_9NEOP</name>
<sequence>MAETGVNIIEMSSENVEITSKERKLSPSDVPWDHAAKRTIDTSEKSPSKSNKTVVSELEFQASQVIGRLEEAVEKAEDGSSKGQVWKNSHGFLPIPSKSSDEILGLLEEIIQEVDEKKITKTEIARRHGIPKSTLLTILKMREEIVNAVQKEGHNVKAKNLKSATHANLEQAMLEWFSQH</sequence>
<dbReference type="GO" id="GO:0005634">
    <property type="term" value="C:nucleus"/>
    <property type="evidence" value="ECO:0007669"/>
    <property type="project" value="UniProtKB-SubCell"/>
</dbReference>
<evidence type="ECO:0000256" key="1">
    <source>
        <dbReference type="ARBA" id="ARBA00004123"/>
    </source>
</evidence>
<dbReference type="Gene3D" id="1.10.10.60">
    <property type="entry name" value="Homeodomain-like"/>
    <property type="match status" value="1"/>
</dbReference>
<dbReference type="SUPFAM" id="SSF46689">
    <property type="entry name" value="Homeodomain-like"/>
    <property type="match status" value="1"/>
</dbReference>
<dbReference type="EMBL" id="OD568754">
    <property type="protein sequence ID" value="CAD7447312.1"/>
    <property type="molecule type" value="Genomic_DNA"/>
</dbReference>
<dbReference type="Pfam" id="PF04218">
    <property type="entry name" value="CENP-B_N"/>
    <property type="match status" value="1"/>
</dbReference>
<comment type="subcellular location">
    <subcellularLocation>
        <location evidence="1">Nucleus</location>
    </subcellularLocation>
</comment>
<feature type="region of interest" description="Disordered" evidence="2">
    <location>
        <begin position="19"/>
        <end position="54"/>
    </location>
</feature>
<dbReference type="InterPro" id="IPR009057">
    <property type="entry name" value="Homeodomain-like_sf"/>
</dbReference>
<evidence type="ECO:0000259" key="3">
    <source>
        <dbReference type="Pfam" id="PF04218"/>
    </source>
</evidence>
<accession>A0A7R9F617</accession>
<gene>
    <name evidence="4" type="ORF">TBIB3V08_LOCUS9628</name>
</gene>
<dbReference type="InterPro" id="IPR007889">
    <property type="entry name" value="HTH_Psq"/>
</dbReference>
<organism evidence="4">
    <name type="scientific">Timema bartmani</name>
    <dbReference type="NCBI Taxonomy" id="61472"/>
    <lineage>
        <taxon>Eukaryota</taxon>
        <taxon>Metazoa</taxon>
        <taxon>Ecdysozoa</taxon>
        <taxon>Arthropoda</taxon>
        <taxon>Hexapoda</taxon>
        <taxon>Insecta</taxon>
        <taxon>Pterygota</taxon>
        <taxon>Neoptera</taxon>
        <taxon>Polyneoptera</taxon>
        <taxon>Phasmatodea</taxon>
        <taxon>Timematodea</taxon>
        <taxon>Timematoidea</taxon>
        <taxon>Timematidae</taxon>
        <taxon>Timema</taxon>
    </lineage>
</organism>
<dbReference type="AlphaFoldDB" id="A0A7R9F617"/>
<protein>
    <recommendedName>
        <fullName evidence="3">HTH psq-type domain-containing protein</fullName>
    </recommendedName>
</protein>
<feature type="compositionally biased region" description="Basic and acidic residues" evidence="2">
    <location>
        <begin position="19"/>
        <end position="47"/>
    </location>
</feature>